<comment type="caution">
    <text evidence="3">The sequence shown here is derived from an EMBL/GenBank/DDBJ whole genome shotgun (WGS) entry which is preliminary data.</text>
</comment>
<dbReference type="RefSeq" id="WP_184110426.1">
    <property type="nucleotide sequence ID" value="NZ_JACHNY010000001.1"/>
</dbReference>
<organism evidence="3 4">
    <name type="scientific">Sphingomonas abaci</name>
    <dbReference type="NCBI Taxonomy" id="237611"/>
    <lineage>
        <taxon>Bacteria</taxon>
        <taxon>Pseudomonadati</taxon>
        <taxon>Pseudomonadota</taxon>
        <taxon>Alphaproteobacteria</taxon>
        <taxon>Sphingomonadales</taxon>
        <taxon>Sphingomonadaceae</taxon>
        <taxon>Sphingomonas</taxon>
    </lineage>
</organism>
<dbReference type="Proteomes" id="UP000574769">
    <property type="component" value="Unassembled WGS sequence"/>
</dbReference>
<evidence type="ECO:0000256" key="1">
    <source>
        <dbReference type="ARBA" id="ARBA00009600"/>
    </source>
</evidence>
<comment type="similarity">
    <text evidence="1 2">Belongs to the UPF0301 (AlgH) family.</text>
</comment>
<sequence>MKDADYLVGQFLLAMPGMGDPRFDKAVIALCGHDAKGAIGIGLGAVVGGIGFHALLEQLDIPVGQAPDAPVHFGGPVEIRRGFVVHSTDWTGQDTIDVAGRWRLSGTVDILRAIADGTGPRDWVCALGYAGWGAGQLDEELTSAGWFTAPGDPALIWSTPAAERWTRGYEGAGIDPRLLVAGAGHA</sequence>
<name>A0A7W7AF70_9SPHN</name>
<evidence type="ECO:0000313" key="3">
    <source>
        <dbReference type="EMBL" id="MBB4615925.1"/>
    </source>
</evidence>
<dbReference type="HAMAP" id="MF_00758">
    <property type="entry name" value="UPF0301"/>
    <property type="match status" value="1"/>
</dbReference>
<keyword evidence="4" id="KW-1185">Reference proteome</keyword>
<gene>
    <name evidence="3" type="ORF">GGQ96_000031</name>
</gene>
<dbReference type="Pfam" id="PF02622">
    <property type="entry name" value="DUF179"/>
    <property type="match status" value="1"/>
</dbReference>
<evidence type="ECO:0000256" key="2">
    <source>
        <dbReference type="HAMAP-Rule" id="MF_00758"/>
    </source>
</evidence>
<dbReference type="EMBL" id="JACHNY010000001">
    <property type="protein sequence ID" value="MBB4615925.1"/>
    <property type="molecule type" value="Genomic_DNA"/>
</dbReference>
<accession>A0A7W7AF70</accession>
<dbReference type="SUPFAM" id="SSF143456">
    <property type="entry name" value="VC0467-like"/>
    <property type="match status" value="1"/>
</dbReference>
<protein>
    <recommendedName>
        <fullName evidence="2">UPF0301 protein GGQ96_000031</fullName>
    </recommendedName>
</protein>
<reference evidence="3 4" key="1">
    <citation type="submission" date="2020-08" db="EMBL/GenBank/DDBJ databases">
        <title>Genomic Encyclopedia of Type Strains, Phase IV (KMG-IV): sequencing the most valuable type-strain genomes for metagenomic binning, comparative biology and taxonomic classification.</title>
        <authorList>
            <person name="Goeker M."/>
        </authorList>
    </citation>
    <scope>NUCLEOTIDE SEQUENCE [LARGE SCALE GENOMIC DNA]</scope>
    <source>
        <strain evidence="3 4">DSM 15867</strain>
    </source>
</reference>
<dbReference type="PANTHER" id="PTHR30327">
    <property type="entry name" value="UNCHARACTERIZED PROTEIN YQGE"/>
    <property type="match status" value="1"/>
</dbReference>
<dbReference type="InterPro" id="IPR003774">
    <property type="entry name" value="AlgH-like"/>
</dbReference>
<dbReference type="AlphaFoldDB" id="A0A7W7AF70"/>
<dbReference type="PANTHER" id="PTHR30327:SF1">
    <property type="entry name" value="UPF0301 PROTEIN YQGE"/>
    <property type="match status" value="1"/>
</dbReference>
<dbReference type="GO" id="GO:0005829">
    <property type="term" value="C:cytosol"/>
    <property type="evidence" value="ECO:0007669"/>
    <property type="project" value="TreeGrafter"/>
</dbReference>
<evidence type="ECO:0000313" key="4">
    <source>
        <dbReference type="Proteomes" id="UP000574769"/>
    </source>
</evidence>
<proteinExistence type="inferred from homology"/>
<dbReference type="Gene3D" id="3.40.1740.10">
    <property type="entry name" value="VC0467-like"/>
    <property type="match status" value="1"/>
</dbReference>